<reference evidence="10" key="1">
    <citation type="submission" date="2025-08" db="UniProtKB">
        <authorList>
            <consortium name="RefSeq"/>
        </authorList>
    </citation>
    <scope>IDENTIFICATION</scope>
    <source>
        <tissue evidence="10">Muscle</tissue>
    </source>
</reference>
<accession>A0A6I9NBH1</accession>
<dbReference type="InterPro" id="IPR029071">
    <property type="entry name" value="Ubiquitin-like_domsf"/>
</dbReference>
<comment type="subunit">
    <text evidence="5">Interacts with VCP through the PUB domain (via C-terminus) and VIM motif (via N-terminus); the interaction is direct. Forms a ternary complex with CAV1 and VCP. Interacts with SYVN1. Interacts with HERPUD1. Interacts with VCPKMT. May interact with DERL1. Interacts with PLAA, VCP and YOD1; may form a complex involved in macroautophagy. Interacts with LMAN1.</text>
</comment>
<proteinExistence type="predicted"/>
<dbReference type="SMART" id="SM00166">
    <property type="entry name" value="UBX"/>
    <property type="match status" value="1"/>
</dbReference>
<dbReference type="FunFam" id="3.10.20.90:FF:000185">
    <property type="entry name" value="UBX domain-containing protein 6"/>
    <property type="match status" value="1"/>
</dbReference>
<evidence type="ECO:0000256" key="4">
    <source>
        <dbReference type="ARBA" id="ARBA00059509"/>
    </source>
</evidence>
<evidence type="ECO:0000256" key="2">
    <source>
        <dbReference type="ARBA" id="ARBA00022786"/>
    </source>
</evidence>
<evidence type="ECO:0000256" key="5">
    <source>
        <dbReference type="ARBA" id="ARBA00065525"/>
    </source>
</evidence>
<dbReference type="KEGG" id="ncc:104948212"/>
<dbReference type="Proteomes" id="UP000504611">
    <property type="component" value="Unplaced"/>
</dbReference>
<dbReference type="GO" id="GO:0005737">
    <property type="term" value="C:cytoplasm"/>
    <property type="evidence" value="ECO:0007669"/>
    <property type="project" value="TreeGrafter"/>
</dbReference>
<dbReference type="InterPro" id="IPR001012">
    <property type="entry name" value="UBX_dom"/>
</dbReference>
<evidence type="ECO:0000313" key="10">
    <source>
        <dbReference type="RefSeq" id="XP_010772688.1"/>
    </source>
</evidence>
<dbReference type="PANTHER" id="PTHR23153:SF38">
    <property type="entry name" value="UBX DOMAIN-CONTAINING PROTEIN 6"/>
    <property type="match status" value="1"/>
</dbReference>
<evidence type="ECO:0000259" key="8">
    <source>
        <dbReference type="PROSITE" id="PS50033"/>
    </source>
</evidence>
<dbReference type="SUPFAM" id="SSF54236">
    <property type="entry name" value="Ubiquitin-like"/>
    <property type="match status" value="1"/>
</dbReference>
<dbReference type="PROSITE" id="PS50033">
    <property type="entry name" value="UBX"/>
    <property type="match status" value="1"/>
</dbReference>
<comment type="subcellular location">
    <subcellularLocation>
        <location evidence="1">Membrane</location>
        <topology evidence="1">Peripheral membrane protein</topology>
    </subcellularLocation>
</comment>
<organism evidence="9 10">
    <name type="scientific">Notothenia coriiceps</name>
    <name type="common">black rockcod</name>
    <dbReference type="NCBI Taxonomy" id="8208"/>
    <lineage>
        <taxon>Eukaryota</taxon>
        <taxon>Metazoa</taxon>
        <taxon>Chordata</taxon>
        <taxon>Craniata</taxon>
        <taxon>Vertebrata</taxon>
        <taxon>Euteleostomi</taxon>
        <taxon>Actinopterygii</taxon>
        <taxon>Neopterygii</taxon>
        <taxon>Teleostei</taxon>
        <taxon>Neoteleostei</taxon>
        <taxon>Acanthomorphata</taxon>
        <taxon>Eupercaria</taxon>
        <taxon>Perciformes</taxon>
        <taxon>Notothenioidei</taxon>
        <taxon>Nototheniidae</taxon>
        <taxon>Notothenia</taxon>
    </lineage>
</organism>
<keyword evidence="3" id="KW-0472">Membrane</keyword>
<sequence>MSCQSVITCSVLCRSLSTEEDEEFLVLLEYSPDALELMQERRDRLQRGEPVRAQLERQPQVFRSSPNAQRFELPPEFYNMTSEELKKEQLQRSELVEKNAMLRTKAMREKEEQRERRKYNYTLLRTRLPDGSLLQGTFYAWDRLPVLFAFIRESLVDGWQPFELIAPGGQKLQESEEVALAECNLVPAALLTFAWDAAVQADIAAAGGKSPALLKPSLLETIRTLS</sequence>
<evidence type="ECO:0000313" key="9">
    <source>
        <dbReference type="Proteomes" id="UP000504611"/>
    </source>
</evidence>
<dbReference type="PANTHER" id="PTHR23153">
    <property type="entry name" value="UBX-RELATED"/>
    <property type="match status" value="1"/>
</dbReference>
<dbReference type="Pfam" id="PF00789">
    <property type="entry name" value="UBX"/>
    <property type="match status" value="1"/>
</dbReference>
<evidence type="ECO:0000256" key="7">
    <source>
        <dbReference type="ARBA" id="ARBA00075815"/>
    </source>
</evidence>
<name>A0A6I9NBH1_9TELE</name>
<evidence type="ECO:0000256" key="6">
    <source>
        <dbReference type="ARBA" id="ARBA00070523"/>
    </source>
</evidence>
<keyword evidence="2" id="KW-0833">Ubl conjugation pathway</keyword>
<keyword evidence="9" id="KW-1185">Reference proteome</keyword>
<evidence type="ECO:0000256" key="1">
    <source>
        <dbReference type="ARBA" id="ARBA00004170"/>
    </source>
</evidence>
<dbReference type="OrthoDB" id="49605at2759"/>
<dbReference type="GO" id="GO:0006950">
    <property type="term" value="P:response to stress"/>
    <property type="evidence" value="ECO:0007669"/>
    <property type="project" value="UniProtKB-ARBA"/>
</dbReference>
<dbReference type="AlphaFoldDB" id="A0A6I9NBH1"/>
<feature type="domain" description="UBX" evidence="8">
    <location>
        <begin position="117"/>
        <end position="193"/>
    </location>
</feature>
<protein>
    <recommendedName>
        <fullName evidence="6">UBX domain-containing protein 6</fullName>
    </recommendedName>
    <alternativeName>
        <fullName evidence="7">UBX domain-containing protein 1</fullName>
    </alternativeName>
</protein>
<dbReference type="RefSeq" id="XP_010772688.1">
    <property type="nucleotide sequence ID" value="XM_010774386.1"/>
</dbReference>
<dbReference type="Gene3D" id="3.10.20.90">
    <property type="entry name" value="Phosphatidylinositol 3-kinase Catalytic Subunit, Chain A, domain 1"/>
    <property type="match status" value="1"/>
</dbReference>
<comment type="function">
    <text evidence="4">May negatively regulate the ATPase activity of VCP, an ATP-driven segregase that associates with different cofactors to control a wide variety of cellular processes. As a cofactor of VCP, it may play a role in the transport of CAV1 to lysosomes for degradation. It may also play a role in endoplasmic reticulum-associated degradation (ERAD) of misfolded proteins. Together with VCP and other cofactors, it may play a role in macroautophagy, regulating for instance the clearance of damaged lysosomes.</text>
</comment>
<gene>
    <name evidence="10" type="primary">LOC104948212</name>
</gene>
<evidence type="ECO:0000256" key="3">
    <source>
        <dbReference type="ARBA" id="ARBA00023136"/>
    </source>
</evidence>
<dbReference type="GO" id="GO:0016020">
    <property type="term" value="C:membrane"/>
    <property type="evidence" value="ECO:0007669"/>
    <property type="project" value="UniProtKB-SubCell"/>
</dbReference>
<dbReference type="CDD" id="cd16119">
    <property type="entry name" value="UBX_UBXN6"/>
    <property type="match status" value="1"/>
</dbReference>